<dbReference type="Pfam" id="PF05899">
    <property type="entry name" value="Cupin_3"/>
    <property type="match status" value="1"/>
</dbReference>
<evidence type="ECO:0000259" key="1">
    <source>
        <dbReference type="Pfam" id="PF05899"/>
    </source>
</evidence>
<reference evidence="3" key="1">
    <citation type="submission" date="2020-09" db="EMBL/GenBank/DDBJ databases">
        <title>The genome sequence of strain Labrenzia suaedae 4C16A.</title>
        <authorList>
            <person name="Liu Y."/>
        </authorList>
    </citation>
    <scope>NUCLEOTIDE SEQUENCE [LARGE SCALE GENOMIC DNA]</scope>
    <source>
        <strain evidence="3">4C16A</strain>
    </source>
</reference>
<protein>
    <submittedName>
        <fullName evidence="2">DUF861 domain-containing protein</fullName>
    </submittedName>
</protein>
<accession>A0ABR9CPG7</accession>
<dbReference type="RefSeq" id="WP_192148271.1">
    <property type="nucleotide sequence ID" value="NZ_JACYXI010000006.1"/>
</dbReference>
<dbReference type="Proteomes" id="UP000632063">
    <property type="component" value="Unassembled WGS sequence"/>
</dbReference>
<organism evidence="2 3">
    <name type="scientific">Roseibium litorale</name>
    <dbReference type="NCBI Taxonomy" id="2803841"/>
    <lineage>
        <taxon>Bacteria</taxon>
        <taxon>Pseudomonadati</taxon>
        <taxon>Pseudomonadota</taxon>
        <taxon>Alphaproteobacteria</taxon>
        <taxon>Hyphomicrobiales</taxon>
        <taxon>Stappiaceae</taxon>
        <taxon>Roseibium</taxon>
    </lineage>
</organism>
<dbReference type="EMBL" id="JACYXI010000006">
    <property type="protein sequence ID" value="MBD8892151.1"/>
    <property type="molecule type" value="Genomic_DNA"/>
</dbReference>
<keyword evidence="3" id="KW-1185">Reference proteome</keyword>
<dbReference type="CDD" id="cd02227">
    <property type="entry name" value="cupin_TM1112-like"/>
    <property type="match status" value="1"/>
</dbReference>
<dbReference type="InterPro" id="IPR011051">
    <property type="entry name" value="RmlC_Cupin_sf"/>
</dbReference>
<dbReference type="Gene3D" id="2.60.120.10">
    <property type="entry name" value="Jelly Rolls"/>
    <property type="match status" value="1"/>
</dbReference>
<dbReference type="InterPro" id="IPR014710">
    <property type="entry name" value="RmlC-like_jellyroll"/>
</dbReference>
<name>A0ABR9CPG7_9HYPH</name>
<evidence type="ECO:0000313" key="2">
    <source>
        <dbReference type="EMBL" id="MBD8892151.1"/>
    </source>
</evidence>
<sequence>MNTQKAFDTSIKDASGVELQTQDIASWQRDAREEAKQQTLFNGLFTLAALDPSNLKPAPIRPHWILEGSPEAKCINLSNGTRGWTSTDHWSCTAGKFSWHYGWDETVLFLEGEVRITDDAGVVYHGKPGVSLFFPAGTSATWEVPNYIRKIAFNQRPVPVYLDFPARVIRKLQRMAGLEGRRQNGL</sequence>
<dbReference type="PANTHER" id="PTHR40943">
    <property type="entry name" value="CYTOPLASMIC PROTEIN-RELATED"/>
    <property type="match status" value="1"/>
</dbReference>
<evidence type="ECO:0000313" key="3">
    <source>
        <dbReference type="Proteomes" id="UP000632063"/>
    </source>
</evidence>
<dbReference type="InterPro" id="IPR008579">
    <property type="entry name" value="UGlyAH_Cupin_dom"/>
</dbReference>
<dbReference type="PANTHER" id="PTHR40943:SF1">
    <property type="entry name" value="CYTOPLASMIC PROTEIN"/>
    <property type="match status" value="1"/>
</dbReference>
<gene>
    <name evidence="2" type="ORF">IG616_11365</name>
</gene>
<feature type="domain" description="(S)-ureidoglycine aminohydrolase cupin" evidence="1">
    <location>
        <begin position="86"/>
        <end position="151"/>
    </location>
</feature>
<comment type="caution">
    <text evidence="2">The sequence shown here is derived from an EMBL/GenBank/DDBJ whole genome shotgun (WGS) entry which is preliminary data.</text>
</comment>
<proteinExistence type="predicted"/>
<dbReference type="SUPFAM" id="SSF51182">
    <property type="entry name" value="RmlC-like cupins"/>
    <property type="match status" value="1"/>
</dbReference>
<reference evidence="2 3" key="2">
    <citation type="journal article" date="2021" name="Int. J. Syst. Evol. Microbiol.">
        <title>Roseibium litorale sp. nov., isolated from a tidal flat sediment and proposal for the reclassification of Labrenzia polysiphoniae as Roseibium polysiphoniae comb. nov.</title>
        <authorList>
            <person name="Liu Y."/>
            <person name="Pei T."/>
            <person name="Du J."/>
            <person name="Chao M."/>
            <person name="Deng M.R."/>
            <person name="Zhu H."/>
        </authorList>
    </citation>
    <scope>NUCLEOTIDE SEQUENCE [LARGE SCALE GENOMIC DNA]</scope>
    <source>
        <strain evidence="2 3">4C16A</strain>
    </source>
</reference>